<proteinExistence type="predicted"/>
<reference evidence="1" key="1">
    <citation type="journal article" date="2014" name="Int. J. Syst. Evol. Microbiol.">
        <title>Complete genome sequence of Corynebacterium casei LMG S-19264T (=DSM 44701T), isolated from a smear-ripened cheese.</title>
        <authorList>
            <consortium name="US DOE Joint Genome Institute (JGI-PGF)"/>
            <person name="Walter F."/>
            <person name="Albersmeier A."/>
            <person name="Kalinowski J."/>
            <person name="Ruckert C."/>
        </authorList>
    </citation>
    <scope>NUCLEOTIDE SEQUENCE</scope>
    <source>
        <strain evidence="1">JCM 3090</strain>
    </source>
</reference>
<dbReference type="Proteomes" id="UP000649739">
    <property type="component" value="Unassembled WGS sequence"/>
</dbReference>
<comment type="caution">
    <text evidence="1">The sequence shown here is derived from an EMBL/GenBank/DDBJ whole genome shotgun (WGS) entry which is preliminary data.</text>
</comment>
<dbReference type="SUPFAM" id="SSF53756">
    <property type="entry name" value="UDP-Glycosyltransferase/glycogen phosphorylase"/>
    <property type="match status" value="1"/>
</dbReference>
<evidence type="ECO:0000313" key="1">
    <source>
        <dbReference type="EMBL" id="GGK06719.1"/>
    </source>
</evidence>
<dbReference type="AlphaFoldDB" id="A0A8J3BDV2"/>
<evidence type="ECO:0000313" key="2">
    <source>
        <dbReference type="Proteomes" id="UP000649739"/>
    </source>
</evidence>
<reference evidence="1" key="2">
    <citation type="submission" date="2020-09" db="EMBL/GenBank/DDBJ databases">
        <authorList>
            <person name="Sun Q."/>
            <person name="Ohkuma M."/>
        </authorList>
    </citation>
    <scope>NUCLEOTIDE SEQUENCE</scope>
    <source>
        <strain evidence="1">JCM 3090</strain>
    </source>
</reference>
<dbReference type="Gene3D" id="3.40.50.2000">
    <property type="entry name" value="Glycogen Phosphorylase B"/>
    <property type="match status" value="1"/>
</dbReference>
<name>A0A8J3BDV2_9ACTN</name>
<gene>
    <name evidence="1" type="ORF">GCM10010123_40610</name>
</gene>
<accession>A0A8J3BDV2</accession>
<dbReference type="RefSeq" id="WP_189171799.1">
    <property type="nucleotide sequence ID" value="NZ_BMQB01000011.1"/>
</dbReference>
<sequence length="407" mass="43071">MTAPRIRIVSMRTWGELGNLLAGHTLAAHLRAGLPGAVVDVVEGEELYPPFAGVGAAIRDLVRAGLPPDGVRAGYLRIMDGLTRTLPPDFEAEPPPALRRDLGAVAAHLDRDRPDLVIGTKGVLSRLCHAALHRSGRGTPVVNYVTNEGLLRLPVHRSRTLPVHLVQFERARAYLVGWHGYDPGRVHAVGRLLARDQAGRFFEGGAPAAAVDPALAAAGRRVLVLANRGGPAYGRLVAELAADHPDAALVVVALHDPDLAAAAAGALCGRPGPWRVFEALPQGDFLRYLDWLAAADAPLFLSKTGPNAMLEGLHYGLPQLLLRSGLPMEEWVGPFLAEHGVGAAFDRMADLAAAATRWVGDPAGLGRRRDRARRLSATLLDPAAAHRRTVAAVAAVLAAEGVPCAPE</sequence>
<keyword evidence="2" id="KW-1185">Reference proteome</keyword>
<dbReference type="EMBL" id="BMQB01000011">
    <property type="protein sequence ID" value="GGK06719.1"/>
    <property type="molecule type" value="Genomic_DNA"/>
</dbReference>
<organism evidence="1 2">
    <name type="scientific">Pilimelia anulata</name>
    <dbReference type="NCBI Taxonomy" id="53371"/>
    <lineage>
        <taxon>Bacteria</taxon>
        <taxon>Bacillati</taxon>
        <taxon>Actinomycetota</taxon>
        <taxon>Actinomycetes</taxon>
        <taxon>Micromonosporales</taxon>
        <taxon>Micromonosporaceae</taxon>
        <taxon>Pilimelia</taxon>
    </lineage>
</organism>
<protein>
    <submittedName>
        <fullName evidence="1">Uncharacterized protein</fullName>
    </submittedName>
</protein>